<dbReference type="Proteomes" id="UP000794436">
    <property type="component" value="Unassembled WGS sequence"/>
</dbReference>
<dbReference type="EMBL" id="SPLM01000074">
    <property type="protein sequence ID" value="TMW62395.1"/>
    <property type="molecule type" value="Genomic_DNA"/>
</dbReference>
<feature type="transmembrane region" description="Helical" evidence="1">
    <location>
        <begin position="51"/>
        <end position="73"/>
    </location>
</feature>
<organism evidence="2 3">
    <name type="scientific">Pythium oligandrum</name>
    <name type="common">Mycoparasitic fungus</name>
    <dbReference type="NCBI Taxonomy" id="41045"/>
    <lineage>
        <taxon>Eukaryota</taxon>
        <taxon>Sar</taxon>
        <taxon>Stramenopiles</taxon>
        <taxon>Oomycota</taxon>
        <taxon>Peronosporomycetes</taxon>
        <taxon>Pythiales</taxon>
        <taxon>Pythiaceae</taxon>
        <taxon>Pythium</taxon>
    </lineage>
</organism>
<dbReference type="PANTHER" id="PTHR38553:SF1">
    <property type="entry name" value="G PROTEIN-COUPLED RECEPTOR"/>
    <property type="match status" value="1"/>
</dbReference>
<evidence type="ECO:0000256" key="1">
    <source>
        <dbReference type="SAM" id="Phobius"/>
    </source>
</evidence>
<accession>A0A8K1CFR9</accession>
<reference evidence="2" key="1">
    <citation type="submission" date="2019-03" db="EMBL/GenBank/DDBJ databases">
        <title>Long read genome sequence of the mycoparasitic Pythium oligandrum ATCC 38472 isolated from sugarbeet rhizosphere.</title>
        <authorList>
            <person name="Gaulin E."/>
        </authorList>
    </citation>
    <scope>NUCLEOTIDE SEQUENCE</scope>
    <source>
        <strain evidence="2">ATCC 38472_TT</strain>
    </source>
</reference>
<comment type="caution">
    <text evidence="2">The sequence shown here is derived from an EMBL/GenBank/DDBJ whole genome shotgun (WGS) entry which is preliminary data.</text>
</comment>
<dbReference type="OrthoDB" id="65054at2759"/>
<feature type="transmembrane region" description="Helical" evidence="1">
    <location>
        <begin position="152"/>
        <end position="174"/>
    </location>
</feature>
<proteinExistence type="predicted"/>
<keyword evidence="1" id="KW-0812">Transmembrane</keyword>
<evidence type="ECO:0000313" key="2">
    <source>
        <dbReference type="EMBL" id="TMW62395.1"/>
    </source>
</evidence>
<feature type="transmembrane region" description="Helical" evidence="1">
    <location>
        <begin position="23"/>
        <end position="45"/>
    </location>
</feature>
<feature type="transmembrane region" description="Helical" evidence="1">
    <location>
        <begin position="251"/>
        <end position="275"/>
    </location>
</feature>
<sequence>MPFLPECHDVFERSESTWLCVRSINFGGACLATLVVSVYACHQILPILMSTGWYSTNVVMLVLTCMQMALLVYECFIQNSARTLVVTKCCRGIQVAFSCLLYGKLACDMMNRSRLYSHLLVPVVTVTIVLMASDAFMVVTATDEIDCHHLSWLLSSMAGLILSTSFALPGRIVLDEMKAASVMQQKYLASVSSTVRELEQSYRQLWTLVGCNLISTMCQLLVDIYVTFGVSGTKTCNSMFFEDGSGAFEQLLRLFISILGYLLPNWATIYVFYILPRFQFSTSLEIPDLGQDDSYELLLAGHREDDDAVAT</sequence>
<keyword evidence="3" id="KW-1185">Reference proteome</keyword>
<dbReference type="AlphaFoldDB" id="A0A8K1CFR9"/>
<keyword evidence="1" id="KW-1133">Transmembrane helix</keyword>
<feature type="transmembrane region" description="Helical" evidence="1">
    <location>
        <begin position="205"/>
        <end position="231"/>
    </location>
</feature>
<protein>
    <submittedName>
        <fullName evidence="2">Uncharacterized protein</fullName>
    </submittedName>
</protein>
<dbReference type="PANTHER" id="PTHR38553">
    <property type="entry name" value="PROTEIN CBG19621"/>
    <property type="match status" value="1"/>
</dbReference>
<evidence type="ECO:0000313" key="3">
    <source>
        <dbReference type="Proteomes" id="UP000794436"/>
    </source>
</evidence>
<keyword evidence="1" id="KW-0472">Membrane</keyword>
<name>A0A8K1CFR9_PYTOL</name>
<feature type="transmembrane region" description="Helical" evidence="1">
    <location>
        <begin position="119"/>
        <end position="140"/>
    </location>
</feature>
<gene>
    <name evidence="2" type="ORF">Poli38472_009888</name>
</gene>